<dbReference type="PIRSF" id="PIRSF038074">
    <property type="entry name" value="Peroxisome_assembly_p12"/>
    <property type="match status" value="1"/>
</dbReference>
<keyword evidence="5" id="KW-0813">Transport</keyword>
<dbReference type="GO" id="GO:0016558">
    <property type="term" value="P:protein import into peroxisome matrix"/>
    <property type="evidence" value="ECO:0007669"/>
    <property type="project" value="UniProtKB-UniRule"/>
</dbReference>
<dbReference type="InterPro" id="IPR001841">
    <property type="entry name" value="Znf_RING"/>
</dbReference>
<dbReference type="Pfam" id="PF04757">
    <property type="entry name" value="Pex2_Pex12"/>
    <property type="match status" value="1"/>
</dbReference>
<keyword evidence="11 16" id="KW-1133">Transmembrane helix</keyword>
<dbReference type="SUPFAM" id="SSF57850">
    <property type="entry name" value="RING/U-box"/>
    <property type="match status" value="1"/>
</dbReference>
<evidence type="ECO:0000256" key="10">
    <source>
        <dbReference type="ARBA" id="ARBA00022927"/>
    </source>
</evidence>
<proteinExistence type="inferred from homology"/>
<comment type="pathway">
    <text evidence="2">Protein modification; protein ubiquitination.</text>
</comment>
<dbReference type="InterPro" id="IPR018957">
    <property type="entry name" value="Znf_C3HC4_RING-type"/>
</dbReference>
<dbReference type="PANTHER" id="PTHR12888:SF0">
    <property type="entry name" value="PEROXISOME ASSEMBLY PROTEIN 12"/>
    <property type="match status" value="1"/>
</dbReference>
<evidence type="ECO:0000313" key="19">
    <source>
        <dbReference type="RefSeq" id="XP_018497180.1"/>
    </source>
</evidence>
<dbReference type="CTD" id="5193"/>
<dbReference type="InterPro" id="IPR013083">
    <property type="entry name" value="Znf_RING/FYVE/PHD"/>
</dbReference>
<dbReference type="Gene3D" id="3.30.40.10">
    <property type="entry name" value="Zinc/RING finger domain, C3HC4 (zinc finger)"/>
    <property type="match status" value="1"/>
</dbReference>
<evidence type="ECO:0000259" key="17">
    <source>
        <dbReference type="SMART" id="SM00184"/>
    </source>
</evidence>
<feature type="domain" description="RING-type" evidence="17">
    <location>
        <begin position="275"/>
        <end position="313"/>
    </location>
</feature>
<keyword evidence="9" id="KW-0862">Zinc</keyword>
<dbReference type="GeneID" id="100907301"/>
<evidence type="ECO:0000256" key="7">
    <source>
        <dbReference type="ARBA" id="ARBA00022723"/>
    </source>
</evidence>
<evidence type="ECO:0000256" key="15">
    <source>
        <dbReference type="PIRNR" id="PIRNR038074"/>
    </source>
</evidence>
<dbReference type="KEGG" id="goe:100907301"/>
<dbReference type="CDD" id="cd16451">
    <property type="entry name" value="mRING_PEX12"/>
    <property type="match status" value="1"/>
</dbReference>
<dbReference type="GO" id="GO:1990429">
    <property type="term" value="C:peroxisomal importomer complex"/>
    <property type="evidence" value="ECO:0007669"/>
    <property type="project" value="TreeGrafter"/>
</dbReference>
<feature type="transmembrane region" description="Helical" evidence="16">
    <location>
        <begin position="142"/>
        <end position="163"/>
    </location>
</feature>
<comment type="subcellular location">
    <subcellularLocation>
        <location evidence="1">Peroxisome membrane</location>
        <topology evidence="1">Multi-pass membrane protein</topology>
    </subcellularLocation>
</comment>
<keyword evidence="6 16" id="KW-0812">Transmembrane</keyword>
<evidence type="ECO:0000256" key="6">
    <source>
        <dbReference type="ARBA" id="ARBA00022692"/>
    </source>
</evidence>
<keyword evidence="13 15" id="KW-0576">Peroxisome</keyword>
<protein>
    <recommendedName>
        <fullName evidence="4 15">Peroxisome assembly protein 12</fullName>
    </recommendedName>
    <alternativeName>
        <fullName evidence="14 15">Peroxin-12</fullName>
    </alternativeName>
</protein>
<dbReference type="Proteomes" id="UP000694867">
    <property type="component" value="Unplaced"/>
</dbReference>
<evidence type="ECO:0000256" key="3">
    <source>
        <dbReference type="ARBA" id="ARBA00008704"/>
    </source>
</evidence>
<dbReference type="AlphaFoldDB" id="A0AAJ7PAU8"/>
<dbReference type="GO" id="GO:0006513">
    <property type="term" value="P:protein monoubiquitination"/>
    <property type="evidence" value="ECO:0007669"/>
    <property type="project" value="TreeGrafter"/>
</dbReference>
<dbReference type="Pfam" id="PF00097">
    <property type="entry name" value="zf-C3HC4"/>
    <property type="match status" value="1"/>
</dbReference>
<comment type="similarity">
    <text evidence="3 15">Belongs to the pex2/pex10/pex12 family.</text>
</comment>
<organism evidence="18 19">
    <name type="scientific">Galendromus occidentalis</name>
    <name type="common">western predatory mite</name>
    <dbReference type="NCBI Taxonomy" id="34638"/>
    <lineage>
        <taxon>Eukaryota</taxon>
        <taxon>Metazoa</taxon>
        <taxon>Ecdysozoa</taxon>
        <taxon>Arthropoda</taxon>
        <taxon>Chelicerata</taxon>
        <taxon>Arachnida</taxon>
        <taxon>Acari</taxon>
        <taxon>Parasitiformes</taxon>
        <taxon>Mesostigmata</taxon>
        <taxon>Gamasina</taxon>
        <taxon>Phytoseioidea</taxon>
        <taxon>Phytoseiidae</taxon>
        <taxon>Typhlodrominae</taxon>
        <taxon>Galendromus</taxon>
    </lineage>
</organism>
<dbReference type="PANTHER" id="PTHR12888">
    <property type="entry name" value="PEROXISOME ASSEMBLY PROTEIN 12 PEROXIN-12"/>
    <property type="match status" value="1"/>
</dbReference>
<sequence>MASAFGAQLARSAISGISIFDVLAIDDLTIGFRTGLKYLADFSGQTWPHRLKFLYVYSDEVVLALELFLQYHHLKKYNASFAEKFYGVARDGKVKLLRTLLLITALPYLSSKLEATFRRWKDDEAEGTQAPNDKLRRIFLRFYPYFYFVTRGSYFLLTLLYTLGRSDFHCMELFLSGSRLEQFDKGKHYRFSSPVVGSNLLIRYLSYTKYILSSSADIGINALVLGAHILQMMEFWYQNNDVSPFQKGSVVPPPPDELSSAVCQSQDRHLPKGKCPLCKESVVNETVLTTSGFAFCYTCIVRHLIEHNTCPVTGYPSTVDALIKVYQ</sequence>
<keyword evidence="10" id="KW-0653">Protein transport</keyword>
<evidence type="ECO:0000256" key="4">
    <source>
        <dbReference type="ARBA" id="ARBA00018980"/>
    </source>
</evidence>
<dbReference type="InterPro" id="IPR017375">
    <property type="entry name" value="PEX12"/>
</dbReference>
<evidence type="ECO:0000256" key="13">
    <source>
        <dbReference type="ARBA" id="ARBA00023140"/>
    </source>
</evidence>
<evidence type="ECO:0000256" key="9">
    <source>
        <dbReference type="ARBA" id="ARBA00022833"/>
    </source>
</evidence>
<evidence type="ECO:0000256" key="11">
    <source>
        <dbReference type="ARBA" id="ARBA00022989"/>
    </source>
</evidence>
<reference evidence="19" key="1">
    <citation type="submission" date="2025-08" db="UniProtKB">
        <authorList>
            <consortium name="RefSeq"/>
        </authorList>
    </citation>
    <scope>IDENTIFICATION</scope>
</reference>
<dbReference type="GO" id="GO:0004842">
    <property type="term" value="F:ubiquitin-protein transferase activity"/>
    <property type="evidence" value="ECO:0007669"/>
    <property type="project" value="TreeGrafter"/>
</dbReference>
<evidence type="ECO:0000256" key="8">
    <source>
        <dbReference type="ARBA" id="ARBA00022771"/>
    </source>
</evidence>
<keyword evidence="18" id="KW-1185">Reference proteome</keyword>
<name>A0AAJ7PAU8_9ACAR</name>
<keyword evidence="7" id="KW-0479">Metal-binding</keyword>
<keyword evidence="8" id="KW-0863">Zinc-finger</keyword>
<comment type="function">
    <text evidence="15">Component of a retrotranslocation channel required for peroxisome organization by mediating export of the PEX5 receptor from peroxisomes to the cytosol, thereby promoting PEX5 recycling.</text>
</comment>
<evidence type="ECO:0000313" key="18">
    <source>
        <dbReference type="Proteomes" id="UP000694867"/>
    </source>
</evidence>
<gene>
    <name evidence="19" type="primary">LOC100907301</name>
</gene>
<evidence type="ECO:0000256" key="5">
    <source>
        <dbReference type="ARBA" id="ARBA00022448"/>
    </source>
</evidence>
<evidence type="ECO:0000256" key="12">
    <source>
        <dbReference type="ARBA" id="ARBA00023136"/>
    </source>
</evidence>
<accession>A0AAJ7PAU8</accession>
<evidence type="ECO:0000256" key="1">
    <source>
        <dbReference type="ARBA" id="ARBA00004585"/>
    </source>
</evidence>
<dbReference type="RefSeq" id="XP_018497180.1">
    <property type="nucleotide sequence ID" value="XM_018641664.2"/>
</dbReference>
<dbReference type="InterPro" id="IPR006845">
    <property type="entry name" value="Pex_N"/>
</dbReference>
<evidence type="ECO:0000256" key="16">
    <source>
        <dbReference type="SAM" id="Phobius"/>
    </source>
</evidence>
<evidence type="ECO:0000256" key="2">
    <source>
        <dbReference type="ARBA" id="ARBA00004906"/>
    </source>
</evidence>
<keyword evidence="12 15" id="KW-0472">Membrane</keyword>
<evidence type="ECO:0000256" key="14">
    <source>
        <dbReference type="ARBA" id="ARBA00029692"/>
    </source>
</evidence>
<dbReference type="GO" id="GO:0005778">
    <property type="term" value="C:peroxisomal membrane"/>
    <property type="evidence" value="ECO:0007669"/>
    <property type="project" value="UniProtKB-SubCell"/>
</dbReference>
<dbReference type="GO" id="GO:0008270">
    <property type="term" value="F:zinc ion binding"/>
    <property type="evidence" value="ECO:0007669"/>
    <property type="project" value="UniProtKB-KW"/>
</dbReference>
<dbReference type="SMART" id="SM00184">
    <property type="entry name" value="RING"/>
    <property type="match status" value="1"/>
</dbReference>